<dbReference type="KEGG" id="bon:A361_18325"/>
<dbReference type="EMBL" id="CP015506">
    <property type="protein sequence ID" value="AND41022.1"/>
    <property type="molecule type" value="Genomic_DNA"/>
</dbReference>
<dbReference type="AlphaFoldDB" id="A0A160MDD7"/>
<reference evidence="2 3" key="1">
    <citation type="submission" date="2016-04" db="EMBL/GenBank/DDBJ databases">
        <title>Complete genome sequence of Bacillus oceanisediminis strain 2691.</title>
        <authorList>
            <person name="Jeong H."/>
            <person name="Kim H.J."/>
            <person name="Lee D.-W."/>
        </authorList>
    </citation>
    <scope>NUCLEOTIDE SEQUENCE [LARGE SCALE GENOMIC DNA]</scope>
    <source>
        <strain evidence="2 3">2691</strain>
    </source>
</reference>
<proteinExistence type="predicted"/>
<dbReference type="Proteomes" id="UP000077856">
    <property type="component" value="Chromosome"/>
</dbReference>
<name>A0A160MDD7_9BACI</name>
<protein>
    <submittedName>
        <fullName evidence="2">Uncharacterized protein</fullName>
    </submittedName>
</protein>
<evidence type="ECO:0000256" key="1">
    <source>
        <dbReference type="SAM" id="MobiDB-lite"/>
    </source>
</evidence>
<organism evidence="2 3">
    <name type="scientific">Cytobacillus oceanisediminis 2691</name>
    <dbReference type="NCBI Taxonomy" id="1196031"/>
    <lineage>
        <taxon>Bacteria</taxon>
        <taxon>Bacillati</taxon>
        <taxon>Bacillota</taxon>
        <taxon>Bacilli</taxon>
        <taxon>Bacillales</taxon>
        <taxon>Bacillaceae</taxon>
        <taxon>Cytobacillus</taxon>
    </lineage>
</organism>
<gene>
    <name evidence="2" type="ORF">A361_18325</name>
</gene>
<accession>A0A160MDD7</accession>
<evidence type="ECO:0000313" key="2">
    <source>
        <dbReference type="EMBL" id="AND41022.1"/>
    </source>
</evidence>
<dbReference type="eggNOG" id="ENOG5030E88">
    <property type="taxonomic scope" value="Bacteria"/>
</dbReference>
<sequence length="59" mass="6510">MQRALPEIVKIANDSVVQEHIEEHSSLIAKKRTIGKQHGNWGSQSKKGDSTDQVIEASV</sequence>
<evidence type="ECO:0000313" key="3">
    <source>
        <dbReference type="Proteomes" id="UP000077856"/>
    </source>
</evidence>
<feature type="region of interest" description="Disordered" evidence="1">
    <location>
        <begin position="31"/>
        <end position="59"/>
    </location>
</feature>